<sequence>MMAKIEVALFMVLFLNFSLFSQEELDDYVIEYRAIARGMSRRVVVKHKIFVYHATRNHKTADSLEIKNEQRAKLVELLEGLPLKGMPYLKPPSDKRLADGAPHAKLKISLKKRTYESPGFDHGNPPEEIKDLVEFVLNIAESVVQKE</sequence>
<organism evidence="1 2">
    <name type="scientific">Flagellimonas meridianipacifica</name>
    <dbReference type="NCBI Taxonomy" id="1080225"/>
    <lineage>
        <taxon>Bacteria</taxon>
        <taxon>Pseudomonadati</taxon>
        <taxon>Bacteroidota</taxon>
        <taxon>Flavobacteriia</taxon>
        <taxon>Flavobacteriales</taxon>
        <taxon>Flavobacteriaceae</taxon>
        <taxon>Flagellimonas</taxon>
    </lineage>
</organism>
<dbReference type="RefSeq" id="WP_106143141.1">
    <property type="nucleotide sequence ID" value="NZ_PVYX01000001.1"/>
</dbReference>
<gene>
    <name evidence="1" type="ORF">CLV81_0127</name>
</gene>
<name>A0A2T0MEY9_9FLAO</name>
<protein>
    <submittedName>
        <fullName evidence="1">Uncharacterized protein</fullName>
    </submittedName>
</protein>
<reference evidence="1 2" key="1">
    <citation type="submission" date="2018-03" db="EMBL/GenBank/DDBJ databases">
        <title>Genomic Encyclopedia of Archaeal and Bacterial Type Strains, Phase II (KMG-II): from individual species to whole genera.</title>
        <authorList>
            <person name="Goeker M."/>
        </authorList>
    </citation>
    <scope>NUCLEOTIDE SEQUENCE [LARGE SCALE GENOMIC DNA]</scope>
    <source>
        <strain evidence="1 2">DSM 25027</strain>
    </source>
</reference>
<evidence type="ECO:0000313" key="1">
    <source>
        <dbReference type="EMBL" id="PRX56135.1"/>
    </source>
</evidence>
<proteinExistence type="predicted"/>
<dbReference type="Proteomes" id="UP000237640">
    <property type="component" value="Unassembled WGS sequence"/>
</dbReference>
<keyword evidence="2" id="KW-1185">Reference proteome</keyword>
<accession>A0A2T0MEY9</accession>
<comment type="caution">
    <text evidence="1">The sequence shown here is derived from an EMBL/GenBank/DDBJ whole genome shotgun (WGS) entry which is preliminary data.</text>
</comment>
<dbReference type="OrthoDB" id="1446480at2"/>
<evidence type="ECO:0000313" key="2">
    <source>
        <dbReference type="Proteomes" id="UP000237640"/>
    </source>
</evidence>
<dbReference type="EMBL" id="PVYX01000001">
    <property type="protein sequence ID" value="PRX56135.1"/>
    <property type="molecule type" value="Genomic_DNA"/>
</dbReference>
<dbReference type="AlphaFoldDB" id="A0A2T0MEY9"/>